<protein>
    <submittedName>
        <fullName evidence="3">DUF6069 family protein</fullName>
    </submittedName>
</protein>
<feature type="transmembrane region" description="Helical" evidence="2">
    <location>
        <begin position="67"/>
        <end position="87"/>
    </location>
</feature>
<keyword evidence="2" id="KW-0812">Transmembrane</keyword>
<gene>
    <name evidence="3" type="ORF">ACFQGL_11140</name>
</gene>
<accession>A0ABW1H2Q7</accession>
<feature type="transmembrane region" description="Helical" evidence="2">
    <location>
        <begin position="124"/>
        <end position="144"/>
    </location>
</feature>
<feature type="transmembrane region" description="Helical" evidence="2">
    <location>
        <begin position="29"/>
        <end position="47"/>
    </location>
</feature>
<dbReference type="Proteomes" id="UP001596226">
    <property type="component" value="Unassembled WGS sequence"/>
</dbReference>
<feature type="region of interest" description="Disordered" evidence="1">
    <location>
        <begin position="1"/>
        <end position="20"/>
    </location>
</feature>
<dbReference type="RefSeq" id="WP_377509440.1">
    <property type="nucleotide sequence ID" value="NZ_JBHSQS010000005.1"/>
</dbReference>
<organism evidence="3 4">
    <name type="scientific">Micromonospora vulcania</name>
    <dbReference type="NCBI Taxonomy" id="1441873"/>
    <lineage>
        <taxon>Bacteria</taxon>
        <taxon>Bacillati</taxon>
        <taxon>Actinomycetota</taxon>
        <taxon>Actinomycetes</taxon>
        <taxon>Micromonosporales</taxon>
        <taxon>Micromonosporaceae</taxon>
        <taxon>Micromonospora</taxon>
    </lineage>
</organism>
<dbReference type="EMBL" id="JBHSQS010000005">
    <property type="protein sequence ID" value="MFC5923894.1"/>
    <property type="molecule type" value="Genomic_DNA"/>
</dbReference>
<keyword evidence="2" id="KW-0472">Membrane</keyword>
<dbReference type="InterPro" id="IPR045713">
    <property type="entry name" value="DUF6069"/>
</dbReference>
<evidence type="ECO:0000313" key="4">
    <source>
        <dbReference type="Proteomes" id="UP001596226"/>
    </source>
</evidence>
<evidence type="ECO:0000256" key="2">
    <source>
        <dbReference type="SAM" id="Phobius"/>
    </source>
</evidence>
<reference evidence="4" key="1">
    <citation type="journal article" date="2019" name="Int. J. Syst. Evol. Microbiol.">
        <title>The Global Catalogue of Microorganisms (GCM) 10K type strain sequencing project: providing services to taxonomists for standard genome sequencing and annotation.</title>
        <authorList>
            <consortium name="The Broad Institute Genomics Platform"/>
            <consortium name="The Broad Institute Genome Sequencing Center for Infectious Disease"/>
            <person name="Wu L."/>
            <person name="Ma J."/>
        </authorList>
    </citation>
    <scope>NUCLEOTIDE SEQUENCE [LARGE SCALE GENOMIC DNA]</scope>
    <source>
        <strain evidence="4">CGMCC 4.7144</strain>
    </source>
</reference>
<keyword evidence="4" id="KW-1185">Reference proteome</keyword>
<evidence type="ECO:0000256" key="1">
    <source>
        <dbReference type="SAM" id="MobiDB-lite"/>
    </source>
</evidence>
<name>A0ABW1H2Q7_9ACTN</name>
<proteinExistence type="predicted"/>
<sequence>MTAMTSTATAPIHSTAQARSTATLRRRQRALGVGAAVVANSVLYLAARAAGTDFTLTDPGAAQSHPLILPEIAVFSLVFALLGWGALALLERTTRHARVIWSVLAGTVLLASFVPIFIEQATTGTRIMLCVLHLTVAAALLPMLRHRADARTR</sequence>
<comment type="caution">
    <text evidence="3">The sequence shown here is derived from an EMBL/GenBank/DDBJ whole genome shotgun (WGS) entry which is preliminary data.</text>
</comment>
<evidence type="ECO:0000313" key="3">
    <source>
        <dbReference type="EMBL" id="MFC5923894.1"/>
    </source>
</evidence>
<keyword evidence="2" id="KW-1133">Transmembrane helix</keyword>
<dbReference type="Pfam" id="PF19545">
    <property type="entry name" value="DUF6069"/>
    <property type="match status" value="1"/>
</dbReference>
<feature type="transmembrane region" description="Helical" evidence="2">
    <location>
        <begin position="99"/>
        <end position="118"/>
    </location>
</feature>